<accession>A0A9Q1EXV4</accession>
<dbReference type="InterPro" id="IPR036397">
    <property type="entry name" value="RNaseH_sf"/>
</dbReference>
<dbReference type="InterPro" id="IPR043128">
    <property type="entry name" value="Rev_trsase/Diguanyl_cyclase"/>
</dbReference>
<proteinExistence type="predicted"/>
<dbReference type="Proteomes" id="UP001152622">
    <property type="component" value="Chromosome 11"/>
</dbReference>
<dbReference type="Gene3D" id="3.10.10.10">
    <property type="entry name" value="HIV Type 1 Reverse Transcriptase, subunit A, domain 1"/>
    <property type="match status" value="1"/>
</dbReference>
<dbReference type="PROSITE" id="PS50994">
    <property type="entry name" value="INTEGRASE"/>
    <property type="match status" value="1"/>
</dbReference>
<dbReference type="SUPFAM" id="SSF56672">
    <property type="entry name" value="DNA/RNA polymerases"/>
    <property type="match status" value="1"/>
</dbReference>
<keyword evidence="4" id="KW-1185">Reference proteome</keyword>
<dbReference type="Pfam" id="PF05380">
    <property type="entry name" value="Peptidase_A17"/>
    <property type="match status" value="1"/>
</dbReference>
<gene>
    <name evidence="3" type="ORF">SKAU_G00284830</name>
</gene>
<protein>
    <recommendedName>
        <fullName evidence="2">Integrase catalytic domain-containing protein</fullName>
    </recommendedName>
</protein>
<dbReference type="Gene3D" id="3.30.70.270">
    <property type="match status" value="1"/>
</dbReference>
<evidence type="ECO:0000313" key="3">
    <source>
        <dbReference type="EMBL" id="KAJ8347082.1"/>
    </source>
</evidence>
<dbReference type="Pfam" id="PF17921">
    <property type="entry name" value="Integrase_H2C2"/>
    <property type="match status" value="1"/>
</dbReference>
<dbReference type="SUPFAM" id="SSF53098">
    <property type="entry name" value="Ribonuclease H-like"/>
    <property type="match status" value="1"/>
</dbReference>
<name>A0A9Q1EXV4_SYNKA</name>
<dbReference type="GO" id="GO:0003676">
    <property type="term" value="F:nucleic acid binding"/>
    <property type="evidence" value="ECO:0007669"/>
    <property type="project" value="InterPro"/>
</dbReference>
<feature type="region of interest" description="Disordered" evidence="1">
    <location>
        <begin position="85"/>
        <end position="147"/>
    </location>
</feature>
<dbReference type="InterPro" id="IPR012337">
    <property type="entry name" value="RNaseH-like_sf"/>
</dbReference>
<feature type="domain" description="Integrase catalytic" evidence="2">
    <location>
        <begin position="1104"/>
        <end position="1290"/>
    </location>
</feature>
<dbReference type="Pfam" id="PF18701">
    <property type="entry name" value="DUF5641"/>
    <property type="match status" value="1"/>
</dbReference>
<feature type="compositionally biased region" description="Low complexity" evidence="1">
    <location>
        <begin position="131"/>
        <end position="144"/>
    </location>
</feature>
<dbReference type="Gene3D" id="3.30.420.10">
    <property type="entry name" value="Ribonuclease H-like superfamily/Ribonuclease H"/>
    <property type="match status" value="1"/>
</dbReference>
<dbReference type="InterPro" id="IPR040676">
    <property type="entry name" value="DUF5641"/>
</dbReference>
<dbReference type="InterPro" id="IPR043502">
    <property type="entry name" value="DNA/RNA_pol_sf"/>
</dbReference>
<dbReference type="PANTHER" id="PTHR47331:SF5">
    <property type="entry name" value="RIBONUCLEASE H"/>
    <property type="match status" value="1"/>
</dbReference>
<feature type="compositionally biased region" description="Basic and acidic residues" evidence="1">
    <location>
        <begin position="96"/>
        <end position="105"/>
    </location>
</feature>
<evidence type="ECO:0000259" key="2">
    <source>
        <dbReference type="PROSITE" id="PS50994"/>
    </source>
</evidence>
<dbReference type="InterPro" id="IPR041588">
    <property type="entry name" value="Integrase_H2C2"/>
</dbReference>
<evidence type="ECO:0000313" key="4">
    <source>
        <dbReference type="Proteomes" id="UP001152622"/>
    </source>
</evidence>
<dbReference type="InterPro" id="IPR001584">
    <property type="entry name" value="Integrase_cat-core"/>
</dbReference>
<evidence type="ECO:0000256" key="1">
    <source>
        <dbReference type="SAM" id="MobiDB-lite"/>
    </source>
</evidence>
<dbReference type="GO" id="GO:0015074">
    <property type="term" value="P:DNA integration"/>
    <property type="evidence" value="ECO:0007669"/>
    <property type="project" value="InterPro"/>
</dbReference>
<dbReference type="PANTHER" id="PTHR47331">
    <property type="entry name" value="PHD-TYPE DOMAIN-CONTAINING PROTEIN"/>
    <property type="match status" value="1"/>
</dbReference>
<dbReference type="OrthoDB" id="10064741at2759"/>
<organism evidence="3 4">
    <name type="scientific">Synaphobranchus kaupii</name>
    <name type="common">Kaup's arrowtooth eel</name>
    <dbReference type="NCBI Taxonomy" id="118154"/>
    <lineage>
        <taxon>Eukaryota</taxon>
        <taxon>Metazoa</taxon>
        <taxon>Chordata</taxon>
        <taxon>Craniata</taxon>
        <taxon>Vertebrata</taxon>
        <taxon>Euteleostomi</taxon>
        <taxon>Actinopterygii</taxon>
        <taxon>Neopterygii</taxon>
        <taxon>Teleostei</taxon>
        <taxon>Anguilliformes</taxon>
        <taxon>Synaphobranchidae</taxon>
        <taxon>Synaphobranchus</taxon>
    </lineage>
</organism>
<dbReference type="InterPro" id="IPR008042">
    <property type="entry name" value="Retrotrans_Pao"/>
</dbReference>
<comment type="caution">
    <text evidence="3">The sequence shown here is derived from an EMBL/GenBank/DDBJ whole genome shotgun (WGS) entry which is preliminary data.</text>
</comment>
<sequence>MEDYKYQVLLDHLKLPSAYQVAKRYVNDSTPYTSAMQALQQSYRERFTEYCLSKGIIRSGSDQTYTLPDLAEWLERKSQAIQVSRRVTEASQPELIHTERKEQRPFKSQKAKLATVYLGSDQEARKHPRASDSSPTDSSSSHTLSTKRERFKPYCPNCSNQEHYLSACSEFAKLNTTERTAWIKEKNKCWRCGRGHKQESCTLKKPCSTCNGQHLVVLHDVALTANVLTVNTSNTVYMDQASHSGRIMLKVVPVQLRNGRRTLNTHAVLDDAAQHLCLKREEELLTLRTIRQDVVKLRGDTVSFEVSALSSPQVKHHIQRAFTADKLNLAEVAPWHPSLYQHVERLWQLDTLPYRHGKEVTRSKLDQDAVDTLEKGTVHLTVDGILHYATPLLRKKLAPSLRAAPAAVMPLLRATERRLANSPELASVYNREIRKLEESGYAVKITSEEASQSSESWYIPHHIVHHNNKDRVVFNCSFGYQQHSLNDNLLPEPTLGPLLLGVLLRFREHTIAISGDIRAMFHQIRLLPGDQPLLRFLWRDITRDRSPDIYEWRVLPFGTVCSPCCAVYALQRHQQAKQLIDKMRALLAEGGFEIRQWASNVPEVISHLPTEARSEGCDLWLRADKADPQESTLGLRWHCPTDTLGYKLRPVTSTEPTMRNVYRVLASQYDPLGYIIPYTTRAKVLVQALWRKERGWDQPITDELLPVWQAWESELPHLHNIAMPRCYTPACADSDTLLVDLHIFCDSSEKAYGSVAYLRVEDKEGGIHVSFVMARSRVAPKRQLSMPRLELCAALTGAQLAKVLLTEFTLQIRQTTMWSDSTTVLGWIKSESYQYKVFVGTRVADIQELTGVENWRYVNTHQNPADDITRGRTLFDLSQPNRWSQELGFLHQSPDHWPVNPQLRTEDSDELRKVIFCGQLVATVTSPDPGQYATWSELLAATYQSLHGAAAPPMSASTRLDTEVALLRRAQSEGFPDEIKTLQNGNPVRPGSCLSPLSPEYDQTLDLIRVGGRLRKAEQLSEATLHPIVLAPDHSNKQLIVQDYDERLLHAGPERVFTEIRRTYWILRGRQAVKKHQRQCLGCRKWRRKPVVPKMADLPSARLRLNQPPFWSTGVDCFGPYTVKLGRRHEKRWGIVFKCLTTRCVHLDLLPSMDTDSFLLALHHFIARRGKPYEILCDRGTNFRGGEKELREAFEALEPAHQEQVAEQCITFKFNPPLAPHFGEAWEREIKSVKASLQVVLKDHIVSEEVLSTVLIEVEGILNSKPLGYASSDLADPDPITPNLLLMGRQDSSLPQAVYSSSDLLGRRRWKHSQVLADHFWGQFTRRYLPSLQLRQKWRNNPPELAVG</sequence>
<reference evidence="3" key="1">
    <citation type="journal article" date="2023" name="Science">
        <title>Genome structures resolve the early diversification of teleost fishes.</title>
        <authorList>
            <person name="Parey E."/>
            <person name="Louis A."/>
            <person name="Montfort J."/>
            <person name="Bouchez O."/>
            <person name="Roques C."/>
            <person name="Iampietro C."/>
            <person name="Lluch J."/>
            <person name="Castinel A."/>
            <person name="Donnadieu C."/>
            <person name="Desvignes T."/>
            <person name="Floi Bucao C."/>
            <person name="Jouanno E."/>
            <person name="Wen M."/>
            <person name="Mejri S."/>
            <person name="Dirks R."/>
            <person name="Jansen H."/>
            <person name="Henkel C."/>
            <person name="Chen W.J."/>
            <person name="Zahm M."/>
            <person name="Cabau C."/>
            <person name="Klopp C."/>
            <person name="Thompson A.W."/>
            <person name="Robinson-Rechavi M."/>
            <person name="Braasch I."/>
            <person name="Lecointre G."/>
            <person name="Bobe J."/>
            <person name="Postlethwait J.H."/>
            <person name="Berthelot C."/>
            <person name="Roest Crollius H."/>
            <person name="Guiguen Y."/>
        </authorList>
    </citation>
    <scope>NUCLEOTIDE SEQUENCE</scope>
    <source>
        <strain evidence="3">WJC10195</strain>
    </source>
</reference>
<dbReference type="EMBL" id="JAINUF010000011">
    <property type="protein sequence ID" value="KAJ8347082.1"/>
    <property type="molecule type" value="Genomic_DNA"/>
</dbReference>